<evidence type="ECO:0000256" key="9">
    <source>
        <dbReference type="ARBA" id="ARBA00022989"/>
    </source>
</evidence>
<keyword evidence="3" id="KW-0597">Phosphoprotein</keyword>
<evidence type="ECO:0000256" key="8">
    <source>
        <dbReference type="ARBA" id="ARBA00022842"/>
    </source>
</evidence>
<dbReference type="GO" id="GO:0046872">
    <property type="term" value="F:metal ion binding"/>
    <property type="evidence" value="ECO:0007669"/>
    <property type="project" value="UniProtKB-KW"/>
</dbReference>
<evidence type="ECO:0000256" key="5">
    <source>
        <dbReference type="ARBA" id="ARBA00022723"/>
    </source>
</evidence>
<evidence type="ECO:0000256" key="6">
    <source>
        <dbReference type="ARBA" id="ARBA00022741"/>
    </source>
</evidence>
<name>A0AAD8MBJ6_9APIA</name>
<dbReference type="Gene3D" id="1.20.1110.10">
    <property type="entry name" value="Calcium-transporting ATPase, transmembrane domain"/>
    <property type="match status" value="2"/>
</dbReference>
<sequence length="393" mass="42583">MGTNIYPSASLLGQYKVASIAELPLEELIEKADGFAGVFPEHKYEIVKKLEERKHFCGMTGVGVNDAPALKKADIGITVVDATGAAQSASDIVLKNPGLSVITSAVLTSRTIFQRMKSYTVSIVSQALIFVTRSHSWSFVERPGFLLLGTFLIEHLIATLVAVYTNWDFARIHGCGWGWAGVVFYFPLDIMKFATRYALTNKAWQSMIDNRQSFLINSLSSAHYPLSKTSFISFNKPISISCKHKPHDSNASTRKSYEEKLGKLAMVTLAAGILTLGSFDPALAAKSGGRVGGQAFRSSRPSAPPRSSAPRTNNSRTNIYINPPVAPPLGGYGYGYGYGYGGYGWSPFSFFAPGPGVAVGIGGGFDTFALFLFLGAAAAVVRRFFRSREDDDY</sequence>
<feature type="region of interest" description="Disordered" evidence="11">
    <location>
        <begin position="290"/>
        <end position="320"/>
    </location>
</feature>
<reference evidence="13" key="2">
    <citation type="submission" date="2023-05" db="EMBL/GenBank/DDBJ databases">
        <authorList>
            <person name="Schelkunov M.I."/>
        </authorList>
    </citation>
    <scope>NUCLEOTIDE SEQUENCE</scope>
    <source>
        <strain evidence="13">Hsosn_3</strain>
        <tissue evidence="13">Leaf</tissue>
    </source>
</reference>
<dbReference type="SUPFAM" id="SSF56784">
    <property type="entry name" value="HAD-like"/>
    <property type="match status" value="1"/>
</dbReference>
<evidence type="ECO:0000256" key="4">
    <source>
        <dbReference type="ARBA" id="ARBA00022692"/>
    </source>
</evidence>
<keyword evidence="7" id="KW-0067">ATP-binding</keyword>
<dbReference type="PRINTS" id="PR00120">
    <property type="entry name" value="HATPASE"/>
</dbReference>
<evidence type="ECO:0000256" key="7">
    <source>
        <dbReference type="ARBA" id="ARBA00022840"/>
    </source>
</evidence>
<keyword evidence="6" id="KW-0547">Nucleotide-binding</keyword>
<dbReference type="InterPro" id="IPR023214">
    <property type="entry name" value="HAD_sf"/>
</dbReference>
<feature type="transmembrane region" description="Helical" evidence="12">
    <location>
        <begin position="357"/>
        <end position="381"/>
    </location>
</feature>
<gene>
    <name evidence="13" type="ORF">POM88_042358</name>
</gene>
<dbReference type="GO" id="GO:0005524">
    <property type="term" value="F:ATP binding"/>
    <property type="evidence" value="ECO:0007669"/>
    <property type="project" value="UniProtKB-KW"/>
</dbReference>
<comment type="caution">
    <text evidence="13">The sequence shown here is derived from an EMBL/GenBank/DDBJ whole genome shotgun (WGS) entry which is preliminary data.</text>
</comment>
<reference evidence="13" key="1">
    <citation type="submission" date="2023-02" db="EMBL/GenBank/DDBJ databases">
        <title>Genome of toxic invasive species Heracleum sosnowskyi carries increased number of genes despite the absence of recent whole-genome duplications.</title>
        <authorList>
            <person name="Schelkunov M."/>
            <person name="Shtratnikova V."/>
            <person name="Makarenko M."/>
            <person name="Klepikova A."/>
            <person name="Omelchenko D."/>
            <person name="Novikova G."/>
            <person name="Obukhova E."/>
            <person name="Bogdanov V."/>
            <person name="Penin A."/>
            <person name="Logacheva M."/>
        </authorList>
    </citation>
    <scope>NUCLEOTIDE SEQUENCE</scope>
    <source>
        <strain evidence="13">Hsosn_3</strain>
        <tissue evidence="13">Leaf</tissue>
    </source>
</reference>
<dbReference type="GO" id="GO:0016887">
    <property type="term" value="F:ATP hydrolysis activity"/>
    <property type="evidence" value="ECO:0007669"/>
    <property type="project" value="InterPro"/>
</dbReference>
<evidence type="ECO:0000313" key="14">
    <source>
        <dbReference type="Proteomes" id="UP001237642"/>
    </source>
</evidence>
<dbReference type="AlphaFoldDB" id="A0AAD8MBJ6"/>
<dbReference type="Gene3D" id="3.40.50.1000">
    <property type="entry name" value="HAD superfamily/HAD-like"/>
    <property type="match status" value="1"/>
</dbReference>
<dbReference type="PRINTS" id="PR00119">
    <property type="entry name" value="CATATPASE"/>
</dbReference>
<comment type="similarity">
    <text evidence="2">Belongs to the cation transport ATPase (P-type) (TC 3.A.3) family. Type IIIA subfamily.</text>
</comment>
<keyword evidence="5" id="KW-0479">Metal-binding</keyword>
<evidence type="ECO:0000256" key="2">
    <source>
        <dbReference type="ARBA" id="ARBA00008804"/>
    </source>
</evidence>
<dbReference type="PANTHER" id="PTHR37768:SF2">
    <property type="entry name" value="OS06G0694800 PROTEIN"/>
    <property type="match status" value="1"/>
</dbReference>
<keyword evidence="14" id="KW-1185">Reference proteome</keyword>
<dbReference type="PANTHER" id="PTHR37768">
    <property type="entry name" value="OS06G0694800 PROTEIN"/>
    <property type="match status" value="1"/>
</dbReference>
<feature type="transmembrane region" description="Helical" evidence="12">
    <location>
        <begin position="170"/>
        <end position="188"/>
    </location>
</feature>
<evidence type="ECO:0000313" key="13">
    <source>
        <dbReference type="EMBL" id="KAK1366797.1"/>
    </source>
</evidence>
<keyword evidence="10 12" id="KW-0472">Membrane</keyword>
<keyword evidence="8" id="KW-0460">Magnesium</keyword>
<feature type="transmembrane region" description="Helical" evidence="12">
    <location>
        <begin position="145"/>
        <end position="164"/>
    </location>
</feature>
<dbReference type="NCBIfam" id="TIGR01494">
    <property type="entry name" value="ATPase_P-type"/>
    <property type="match status" value="1"/>
</dbReference>
<evidence type="ECO:0000256" key="1">
    <source>
        <dbReference type="ARBA" id="ARBA00004141"/>
    </source>
</evidence>
<dbReference type="FunFam" id="3.40.50.1000:FF:000211">
    <property type="entry name" value="Plasma membrane ATPase"/>
    <property type="match status" value="1"/>
</dbReference>
<feature type="compositionally biased region" description="Low complexity" evidence="11">
    <location>
        <begin position="297"/>
        <end position="311"/>
    </location>
</feature>
<keyword evidence="9 12" id="KW-1133">Transmembrane helix</keyword>
<organism evidence="13 14">
    <name type="scientific">Heracleum sosnowskyi</name>
    <dbReference type="NCBI Taxonomy" id="360622"/>
    <lineage>
        <taxon>Eukaryota</taxon>
        <taxon>Viridiplantae</taxon>
        <taxon>Streptophyta</taxon>
        <taxon>Embryophyta</taxon>
        <taxon>Tracheophyta</taxon>
        <taxon>Spermatophyta</taxon>
        <taxon>Magnoliopsida</taxon>
        <taxon>eudicotyledons</taxon>
        <taxon>Gunneridae</taxon>
        <taxon>Pentapetalae</taxon>
        <taxon>asterids</taxon>
        <taxon>campanulids</taxon>
        <taxon>Apiales</taxon>
        <taxon>Apiaceae</taxon>
        <taxon>Apioideae</taxon>
        <taxon>apioid superclade</taxon>
        <taxon>Tordylieae</taxon>
        <taxon>Tordyliinae</taxon>
        <taxon>Heracleum</taxon>
    </lineage>
</organism>
<comment type="subcellular location">
    <subcellularLocation>
        <location evidence="1">Membrane</location>
        <topology evidence="1">Multi-pass membrane protein</topology>
    </subcellularLocation>
</comment>
<dbReference type="InterPro" id="IPR001757">
    <property type="entry name" value="P_typ_ATPase"/>
</dbReference>
<dbReference type="Proteomes" id="UP001237642">
    <property type="component" value="Unassembled WGS sequence"/>
</dbReference>
<dbReference type="InterPro" id="IPR036412">
    <property type="entry name" value="HAD-like_sf"/>
</dbReference>
<keyword evidence="4 12" id="KW-0812">Transmembrane</keyword>
<dbReference type="EMBL" id="JAUIZM010000009">
    <property type="protein sequence ID" value="KAK1366797.1"/>
    <property type="molecule type" value="Genomic_DNA"/>
</dbReference>
<evidence type="ECO:0000256" key="11">
    <source>
        <dbReference type="SAM" id="MobiDB-lite"/>
    </source>
</evidence>
<evidence type="ECO:0000256" key="3">
    <source>
        <dbReference type="ARBA" id="ARBA00022553"/>
    </source>
</evidence>
<evidence type="ECO:0000256" key="10">
    <source>
        <dbReference type="ARBA" id="ARBA00023136"/>
    </source>
</evidence>
<evidence type="ECO:0000256" key="12">
    <source>
        <dbReference type="SAM" id="Phobius"/>
    </source>
</evidence>
<dbReference type="GO" id="GO:0016020">
    <property type="term" value="C:membrane"/>
    <property type="evidence" value="ECO:0007669"/>
    <property type="project" value="UniProtKB-SubCell"/>
</dbReference>
<proteinExistence type="inferred from homology"/>
<accession>A0AAD8MBJ6</accession>
<protein>
    <submittedName>
        <fullName evidence="13">Uncharacterized protein</fullName>
    </submittedName>
</protein>